<dbReference type="KEGG" id="nps:KRR39_23240"/>
<dbReference type="Proteomes" id="UP000683575">
    <property type="component" value="Chromosome"/>
</dbReference>
<keyword evidence="2" id="KW-1185">Reference proteome</keyword>
<evidence type="ECO:0000313" key="2">
    <source>
        <dbReference type="Proteomes" id="UP000683575"/>
    </source>
</evidence>
<gene>
    <name evidence="1" type="ORF">KRR39_23240</name>
</gene>
<dbReference type="AlphaFoldDB" id="A0A975SZE0"/>
<accession>A0A975SZE0</accession>
<sequence length="123" mass="13277">MDIVTSDEHQTDALLTARALVLHDLEATAAANPASVSALEASVTTRRWWASQWEEGKEYVAGLIAQDVQDALLEETGRWPLCRACDDLDPHALYIHPELGGPDPTWVCESSGIAVAPLGGLTR</sequence>
<dbReference type="EMBL" id="CP077062">
    <property type="protein sequence ID" value="QWZ08205.1"/>
    <property type="molecule type" value="Genomic_DNA"/>
</dbReference>
<proteinExistence type="predicted"/>
<reference evidence="1" key="1">
    <citation type="submission" date="2021-06" db="EMBL/GenBank/DDBJ databases">
        <title>Complete genome sequence of Nocardioides sp. G188.</title>
        <authorList>
            <person name="Im W.-T."/>
        </authorList>
    </citation>
    <scope>NUCLEOTIDE SEQUENCE</scope>
    <source>
        <strain evidence="1">G188</strain>
    </source>
</reference>
<name>A0A975SZE0_9ACTN</name>
<evidence type="ECO:0000313" key="1">
    <source>
        <dbReference type="EMBL" id="QWZ08205.1"/>
    </source>
</evidence>
<organism evidence="1 2">
    <name type="scientific">Nocardioides panacis</name>
    <dbReference type="NCBI Taxonomy" id="2849501"/>
    <lineage>
        <taxon>Bacteria</taxon>
        <taxon>Bacillati</taxon>
        <taxon>Actinomycetota</taxon>
        <taxon>Actinomycetes</taxon>
        <taxon>Propionibacteriales</taxon>
        <taxon>Nocardioidaceae</taxon>
        <taxon>Nocardioides</taxon>
    </lineage>
</organism>
<protein>
    <submittedName>
        <fullName evidence="1">Uncharacterized protein</fullName>
    </submittedName>
</protein>